<feature type="compositionally biased region" description="Polar residues" evidence="1">
    <location>
        <begin position="347"/>
        <end position="358"/>
    </location>
</feature>
<organism evidence="3 4">
    <name type="scientific">Puccinia sorghi</name>
    <dbReference type="NCBI Taxonomy" id="27349"/>
    <lineage>
        <taxon>Eukaryota</taxon>
        <taxon>Fungi</taxon>
        <taxon>Dikarya</taxon>
        <taxon>Basidiomycota</taxon>
        <taxon>Pucciniomycotina</taxon>
        <taxon>Pucciniomycetes</taxon>
        <taxon>Pucciniales</taxon>
        <taxon>Pucciniaceae</taxon>
        <taxon>Puccinia</taxon>
    </lineage>
</organism>
<dbReference type="Proteomes" id="UP000037035">
    <property type="component" value="Unassembled WGS sequence"/>
</dbReference>
<comment type="caution">
    <text evidence="3">The sequence shown here is derived from an EMBL/GenBank/DDBJ whole genome shotgun (WGS) entry which is preliminary data.</text>
</comment>
<reference evidence="3 4" key="1">
    <citation type="submission" date="2015-08" db="EMBL/GenBank/DDBJ databases">
        <title>Next Generation Sequencing and Analysis of the Genome of Puccinia sorghi L Schw, the Causal Agent of Maize Common Rust.</title>
        <authorList>
            <person name="Rochi L."/>
            <person name="Burguener G."/>
            <person name="Darino M."/>
            <person name="Turjanski A."/>
            <person name="Kreff E."/>
            <person name="Dieguez M.J."/>
            <person name="Sacco F."/>
        </authorList>
    </citation>
    <scope>NUCLEOTIDE SEQUENCE [LARGE SCALE GENOMIC DNA]</scope>
    <source>
        <strain evidence="3 4">RO10H11247</strain>
    </source>
</reference>
<dbReference type="AlphaFoldDB" id="A0A0L6VAV7"/>
<evidence type="ECO:0000313" key="4">
    <source>
        <dbReference type="Proteomes" id="UP000037035"/>
    </source>
</evidence>
<gene>
    <name evidence="3" type="ORF">VP01_2196g4</name>
</gene>
<feature type="transmembrane region" description="Helical" evidence="2">
    <location>
        <begin position="120"/>
        <end position="142"/>
    </location>
</feature>
<dbReference type="EMBL" id="LAVV01007054">
    <property type="protein sequence ID" value="KNZ57275.1"/>
    <property type="molecule type" value="Genomic_DNA"/>
</dbReference>
<keyword evidence="2" id="KW-0472">Membrane</keyword>
<proteinExistence type="predicted"/>
<sequence>MAFVMGLQRQRLQMLELFLCYTLVTAWQSAHIDFLIGVFIFSFNFSAGFQFFQCFRYFIFLRGFNFMTWARGAEKHNHLPFFLTLRNGMHNLIQVGCLGLISIIFFIISLFIFFSYKKSIVFIAIIKIAFIALVQILIIACIQGAKQFHHQPELLNISGINALHLECKGISTWDCLLLSRSKIVGPGGFLKVNWKALGGKLEFGHVFFFCNLQTRCRLPFASRSCLAVGQGLDFVEPFARDFLIVAVGSYFFQDVTLTLWQPFWHQEGISFYASSKNKKMNVINNEGPQKSKQTRETLGCLKCPIQSFGKINKAPRNSRKPLLGAKIRQTISNKDLQISQPGPHLADTTQESQASQRNGLGKNLSFPRSTFQFHLLSTSKKLSSLHFIYLSESPLNHLSTKEYPYDFIVEVLDSPEKRDRWSVYLNFPSWCWEDCPPGPGSWIYILTRVKLNFCSVYMVTCNQHATCFKPKILRIYVMALDSEVLTIFP</sequence>
<feature type="region of interest" description="Disordered" evidence="1">
    <location>
        <begin position="337"/>
        <end position="359"/>
    </location>
</feature>
<keyword evidence="4" id="KW-1185">Reference proteome</keyword>
<name>A0A0L6VAV7_9BASI</name>
<feature type="transmembrane region" description="Helical" evidence="2">
    <location>
        <begin position="36"/>
        <end position="59"/>
    </location>
</feature>
<feature type="transmembrane region" description="Helical" evidence="2">
    <location>
        <begin position="92"/>
        <end position="114"/>
    </location>
</feature>
<evidence type="ECO:0000313" key="3">
    <source>
        <dbReference type="EMBL" id="KNZ57275.1"/>
    </source>
</evidence>
<accession>A0A0L6VAV7</accession>
<protein>
    <submittedName>
        <fullName evidence="3">Putative signal peptide protein</fullName>
    </submittedName>
</protein>
<evidence type="ECO:0000256" key="2">
    <source>
        <dbReference type="SAM" id="Phobius"/>
    </source>
</evidence>
<dbReference type="VEuPathDB" id="FungiDB:VP01_2196g4"/>
<keyword evidence="2" id="KW-0812">Transmembrane</keyword>
<keyword evidence="2" id="KW-1133">Transmembrane helix</keyword>
<evidence type="ECO:0000256" key="1">
    <source>
        <dbReference type="SAM" id="MobiDB-lite"/>
    </source>
</evidence>